<evidence type="ECO:0000256" key="13">
    <source>
        <dbReference type="NCBIfam" id="TIGR04265"/>
    </source>
</evidence>
<comment type="similarity">
    <text evidence="12">Belongs to the phospholipase D family. Cardiolipin synthase subfamily.</text>
</comment>
<evidence type="ECO:0000313" key="17">
    <source>
        <dbReference type="Proteomes" id="UP000095412"/>
    </source>
</evidence>
<evidence type="ECO:0000256" key="4">
    <source>
        <dbReference type="ARBA" id="ARBA00022679"/>
    </source>
</evidence>
<evidence type="ECO:0000256" key="12">
    <source>
        <dbReference type="HAMAP-Rule" id="MF_01916"/>
    </source>
</evidence>
<evidence type="ECO:0000256" key="5">
    <source>
        <dbReference type="ARBA" id="ARBA00022692"/>
    </source>
</evidence>
<dbReference type="CDD" id="cd09112">
    <property type="entry name" value="PLDc_CLS_2"/>
    <property type="match status" value="1"/>
</dbReference>
<evidence type="ECO:0000256" key="3">
    <source>
        <dbReference type="ARBA" id="ARBA00022516"/>
    </source>
</evidence>
<dbReference type="GO" id="GO:0032049">
    <property type="term" value="P:cardiolipin biosynthetic process"/>
    <property type="evidence" value="ECO:0007669"/>
    <property type="project" value="UniProtKB-UniRule"/>
</dbReference>
<dbReference type="Proteomes" id="UP000095768">
    <property type="component" value="Unassembled WGS sequence"/>
</dbReference>
<keyword evidence="8 12" id="KW-0443">Lipid metabolism</keyword>
<feature type="active site" evidence="12">
    <location>
        <position position="252"/>
    </location>
</feature>
<reference evidence="15 17" key="2">
    <citation type="submission" date="2016-09" db="EMBL/GenBank/DDBJ databases">
        <authorList>
            <consortium name="Pathogen Informatics"/>
            <person name="Sun Q."/>
            <person name="Inoue M."/>
        </authorList>
    </citation>
    <scope>NUCLEOTIDE SEQUENCE [LARGE SCALE GENOMIC DNA]</scope>
    <source>
        <strain evidence="15 17">82C</strain>
    </source>
</reference>
<evidence type="ECO:0000256" key="1">
    <source>
        <dbReference type="ARBA" id="ARBA00004651"/>
    </source>
</evidence>
<dbReference type="InterPro" id="IPR030874">
    <property type="entry name" value="Cardiolipin_synth_Firmi"/>
</dbReference>
<dbReference type="Proteomes" id="UP000095412">
    <property type="component" value="Unassembled WGS sequence"/>
</dbReference>
<keyword evidence="4 12" id="KW-0808">Transferase</keyword>
<keyword evidence="7 12" id="KW-1133">Transmembrane helix</keyword>
<dbReference type="PANTHER" id="PTHR21248:SF22">
    <property type="entry name" value="PHOSPHOLIPASE D"/>
    <property type="match status" value="1"/>
</dbReference>
<comment type="subcellular location">
    <subcellularLocation>
        <location evidence="1 12">Cell membrane</location>
        <topology evidence="1 12">Multi-pass membrane protein</topology>
    </subcellularLocation>
</comment>
<evidence type="ECO:0000256" key="7">
    <source>
        <dbReference type="ARBA" id="ARBA00022989"/>
    </source>
</evidence>
<dbReference type="PANTHER" id="PTHR21248">
    <property type="entry name" value="CARDIOLIPIN SYNTHASE"/>
    <property type="match status" value="1"/>
</dbReference>
<evidence type="ECO:0000256" key="11">
    <source>
        <dbReference type="ARBA" id="ARBA00023264"/>
    </source>
</evidence>
<feature type="active site" evidence="12">
    <location>
        <position position="436"/>
    </location>
</feature>
<keyword evidence="2 12" id="KW-1003">Cell membrane</keyword>
<dbReference type="EC" id="2.7.8.-" evidence="12 13"/>
<dbReference type="PROSITE" id="PS50035">
    <property type="entry name" value="PLD"/>
    <property type="match status" value="2"/>
</dbReference>
<feature type="domain" description="PLD phosphodiesterase" evidence="14">
    <location>
        <begin position="424"/>
        <end position="451"/>
    </location>
</feature>
<dbReference type="AlphaFoldDB" id="A0A1D4I300"/>
<evidence type="ECO:0000256" key="8">
    <source>
        <dbReference type="ARBA" id="ARBA00023098"/>
    </source>
</evidence>
<dbReference type="GO" id="GO:0008808">
    <property type="term" value="F:cardiolipin synthase activity"/>
    <property type="evidence" value="ECO:0007669"/>
    <property type="project" value="UniProtKB-UniRule"/>
</dbReference>
<evidence type="ECO:0000256" key="9">
    <source>
        <dbReference type="ARBA" id="ARBA00023136"/>
    </source>
</evidence>
<protein>
    <recommendedName>
        <fullName evidence="12 13">Cardiolipin synthase</fullName>
        <shortName evidence="12">CL synthase</shortName>
        <ecNumber evidence="12 13">2.7.8.-</ecNumber>
    </recommendedName>
</protein>
<comment type="function">
    <text evidence="12">Catalyzes the reversible phosphatidyl group transfer from one phosphatidylglycerol molecule to another to form cardiolipin (CL) (diphosphatidylglycerol) and glycerol.</text>
</comment>
<dbReference type="EMBL" id="FMPI01000002">
    <property type="protein sequence ID" value="SCS43803.1"/>
    <property type="molecule type" value="Genomic_DNA"/>
</dbReference>
<feature type="active site" evidence="12">
    <location>
        <position position="429"/>
    </location>
</feature>
<dbReference type="FunFam" id="3.30.870.10:FF:000014">
    <property type="entry name" value="Cardiolipin synthase"/>
    <property type="match status" value="1"/>
</dbReference>
<dbReference type="Pfam" id="PF13091">
    <property type="entry name" value="PLDc_2"/>
    <property type="match status" value="2"/>
</dbReference>
<comment type="catalytic activity">
    <reaction evidence="12">
        <text>2 a 1,2-diacyl-sn-glycero-3-phospho-(1'-sn-glycerol) = a cardiolipin + glycerol</text>
        <dbReference type="Rhea" id="RHEA:31451"/>
        <dbReference type="ChEBI" id="CHEBI:17754"/>
        <dbReference type="ChEBI" id="CHEBI:62237"/>
        <dbReference type="ChEBI" id="CHEBI:64716"/>
    </reaction>
</comment>
<feature type="transmembrane region" description="Helical" evidence="12">
    <location>
        <begin position="62"/>
        <end position="82"/>
    </location>
</feature>
<keyword evidence="17" id="KW-1185">Reference proteome</keyword>
<dbReference type="InterPro" id="IPR027379">
    <property type="entry name" value="CLS_N"/>
</dbReference>
<organism evidence="16 18">
    <name type="scientific">Staphylococcus caeli</name>
    <dbReference type="NCBI Taxonomy" id="2201815"/>
    <lineage>
        <taxon>Bacteria</taxon>
        <taxon>Bacillati</taxon>
        <taxon>Bacillota</taxon>
        <taxon>Bacilli</taxon>
        <taxon>Bacillales</taxon>
        <taxon>Staphylococcaceae</taxon>
        <taxon>Staphylococcus</taxon>
    </lineage>
</organism>
<evidence type="ECO:0000259" key="14">
    <source>
        <dbReference type="PROSITE" id="PS50035"/>
    </source>
</evidence>
<dbReference type="SMART" id="SM00155">
    <property type="entry name" value="PLDc"/>
    <property type="match status" value="2"/>
</dbReference>
<dbReference type="GO" id="GO:0005886">
    <property type="term" value="C:plasma membrane"/>
    <property type="evidence" value="ECO:0007669"/>
    <property type="project" value="UniProtKB-SubCell"/>
</dbReference>
<gene>
    <name evidence="16" type="primary">cls_1</name>
    <name evidence="16" type="ORF">SAMEA2297795_00839</name>
    <name evidence="15" type="ORF">SAMEA2297796_00517</name>
</gene>
<accession>A0A1D4I300</accession>
<dbReference type="InterPro" id="IPR025202">
    <property type="entry name" value="PLD-like_dom"/>
</dbReference>
<reference evidence="16 18" key="1">
    <citation type="submission" date="2016-09" db="EMBL/GenBank/DDBJ databases">
        <authorList>
            <consortium name="Pathogen Informatics"/>
        </authorList>
    </citation>
    <scope>NUCLEOTIDE SEQUENCE [LARGE SCALE GENOMIC DNA]</scope>
    <source>
        <strain evidence="16 18">82B</strain>
    </source>
</reference>
<keyword evidence="3 12" id="KW-0444">Lipid biosynthesis</keyword>
<keyword evidence="11 12" id="KW-1208">Phospholipid metabolism</keyword>
<dbReference type="InterPro" id="IPR001736">
    <property type="entry name" value="PLipase_D/transphosphatidylase"/>
</dbReference>
<sequence>MSTTNGEILMKILRGEVMQLIFDAGVSPIYRGVLAFFFVINIILAFVIVFLDRDRRDATATWAWLFLLFVMPILGFFVYIFFGRGIRKKRERGHAHNQIEDGMKRVQSQLQGSTNSISDSDNPIVRKHQDIATTLLTKEPSFLSHDNNIDIYTDGHDLFNQMKEDLRNAKAYIHMEYYVLNLDGLGKEIVSILEQKAEEGLEVKLLYDAVGSKSVHKSKFKKFQEVGGQVEAFFQAKIPLVNFRVNNRNHRKIVVIDGMTGYVGGFNIGDEYLGLNEKFGYWRDTHLRVRGDGVDALQLAFIHDWNSQAKREQLDYNDKYFPDNAHQGGQVSMQLALSAPSDNWHQIEFGYMKMIMNAKKSIYMHSPYFIPDKGYINALRIAAKSGVDVRLIIPCKPDHIFVYWATITSVAQLIRDGVKVYTYENGFIHSKMMIIDDEVASVGSSNMDIRSFELNFEINAFMYDSDITKQLKDAFFEDLKVSKELTEERYNQRSYWIKFKQSIAKLASPIL</sequence>
<keyword evidence="6" id="KW-0677">Repeat</keyword>
<dbReference type="InterPro" id="IPR022924">
    <property type="entry name" value="Cardiolipin_synthase"/>
</dbReference>
<evidence type="ECO:0000256" key="6">
    <source>
        <dbReference type="ARBA" id="ARBA00022737"/>
    </source>
</evidence>
<dbReference type="NCBIfam" id="TIGR04265">
    <property type="entry name" value="bac_cardiolipin"/>
    <property type="match status" value="1"/>
</dbReference>
<keyword evidence="5 12" id="KW-0812">Transmembrane</keyword>
<evidence type="ECO:0000313" key="15">
    <source>
        <dbReference type="EMBL" id="SCS43803.1"/>
    </source>
</evidence>
<dbReference type="Gene3D" id="3.30.870.10">
    <property type="entry name" value="Endonuclease Chain A"/>
    <property type="match status" value="2"/>
</dbReference>
<feature type="active site" evidence="12">
    <location>
        <position position="257"/>
    </location>
</feature>
<name>A0A1D4I300_9STAP</name>
<dbReference type="CDD" id="cd09110">
    <property type="entry name" value="PLDc_CLS_1"/>
    <property type="match status" value="1"/>
</dbReference>
<proteinExistence type="inferred from homology"/>
<dbReference type="Pfam" id="PF13396">
    <property type="entry name" value="PLDc_N"/>
    <property type="match status" value="1"/>
</dbReference>
<keyword evidence="9 12" id="KW-0472">Membrane</keyword>
<feature type="active site" evidence="12">
    <location>
        <position position="250"/>
    </location>
</feature>
<feature type="transmembrane region" description="Helical" evidence="12">
    <location>
        <begin position="29"/>
        <end position="50"/>
    </location>
</feature>
<evidence type="ECO:0000256" key="10">
    <source>
        <dbReference type="ARBA" id="ARBA00023209"/>
    </source>
</evidence>
<evidence type="ECO:0000256" key="2">
    <source>
        <dbReference type="ARBA" id="ARBA00022475"/>
    </source>
</evidence>
<feature type="active site" evidence="12">
    <location>
        <position position="431"/>
    </location>
</feature>
<dbReference type="HAMAP" id="MF_01916">
    <property type="entry name" value="Cardiolipin_synth_Cls"/>
    <property type="match status" value="1"/>
</dbReference>
<dbReference type="SUPFAM" id="SSF56024">
    <property type="entry name" value="Phospholipase D/nuclease"/>
    <property type="match status" value="2"/>
</dbReference>
<keyword evidence="10 12" id="KW-0594">Phospholipid biosynthesis</keyword>
<evidence type="ECO:0000313" key="16">
    <source>
        <dbReference type="EMBL" id="SCS62428.1"/>
    </source>
</evidence>
<evidence type="ECO:0000313" key="18">
    <source>
        <dbReference type="Proteomes" id="UP000095768"/>
    </source>
</evidence>
<dbReference type="EMBL" id="FMPG01000002">
    <property type="protein sequence ID" value="SCS62428.1"/>
    <property type="molecule type" value="Genomic_DNA"/>
</dbReference>
<feature type="domain" description="PLD phosphodiesterase" evidence="14">
    <location>
        <begin position="245"/>
        <end position="272"/>
    </location>
</feature>